<dbReference type="Pfam" id="PF13584">
    <property type="entry name" value="BatD"/>
    <property type="match status" value="1"/>
</dbReference>
<comment type="caution">
    <text evidence="1">The sequence shown here is derived from an EMBL/GenBank/DDBJ whole genome shotgun (WGS) entry which is preliminary data.</text>
</comment>
<dbReference type="AlphaFoldDB" id="A0A538TK63"/>
<evidence type="ECO:0000313" key="1">
    <source>
        <dbReference type="EMBL" id="TMQ64009.1"/>
    </source>
</evidence>
<name>A0A538TK63_UNCEI</name>
<dbReference type="InterPro" id="IPR025738">
    <property type="entry name" value="BatD"/>
</dbReference>
<dbReference type="EMBL" id="VBOZ01000028">
    <property type="protein sequence ID" value="TMQ64009.1"/>
    <property type="molecule type" value="Genomic_DNA"/>
</dbReference>
<dbReference type="Proteomes" id="UP000317691">
    <property type="component" value="Unassembled WGS sequence"/>
</dbReference>
<proteinExistence type="predicted"/>
<gene>
    <name evidence="1" type="ORF">E6K79_08450</name>
</gene>
<evidence type="ECO:0000313" key="2">
    <source>
        <dbReference type="Proteomes" id="UP000317691"/>
    </source>
</evidence>
<sequence>MSAEKRKPKASVIGDRRHGARAFAWLLAAVLLVLGPGAAEPAGRLDIQAELDRRQIAVGEAATLTLTVTAEGVDVPPVTLPPIAGVTVERAGESQGFSWINGRVTRTLTVAFRLHPSDVGDVTIPEVRVKSGDAAARSMPLTLHVGKTLPPARGGTSELFARVVLDKSRAYWNEGIIAHFTLYSRVQIEGVQSWDPPDAIGFWSEVMGPPRTGRVAINGVPYDASELRVTYFPTRTGRLRIGPGRVHLRVIRRIAQPDPWSMLGMPEEQVEDVTLETGAVPVEVMPLPPGAPSSFKGAVGDYSMDVHVDRASLHAGEPVTVTTTVRGVGNVASAGDPDVNTSVPARSYAGGVITSIDRAGERLRGERRRDVTFIAETTGRMAVLPVRYTWFDPGANRYRTQISDSIRILVEPPGAGADSGRALRPIGPVAALRAKPGRRGRLTLEAPPGSRALAMASLLGYGAALIGARLRRRAERDPRRRRAVALESVLARLHAIGAAPADSAAAATRMGAMVRHAVGLRYDLDVEGLPAREALNRARAAGASDDDRKEVEEVLDSLDRLAFAPSGTRAAKGIPERKAAERVLKRYLRELT</sequence>
<dbReference type="PANTHER" id="PTHR40940">
    <property type="entry name" value="PROTEIN BATD-RELATED"/>
    <property type="match status" value="1"/>
</dbReference>
<accession>A0A538TK63</accession>
<organism evidence="1 2">
    <name type="scientific">Eiseniibacteriota bacterium</name>
    <dbReference type="NCBI Taxonomy" id="2212470"/>
    <lineage>
        <taxon>Bacteria</taxon>
        <taxon>Candidatus Eiseniibacteriota</taxon>
    </lineage>
</organism>
<dbReference type="PANTHER" id="PTHR40940:SF2">
    <property type="entry name" value="BATD"/>
    <property type="match status" value="1"/>
</dbReference>
<protein>
    <submittedName>
        <fullName evidence="1">Protein BatD</fullName>
    </submittedName>
</protein>
<reference evidence="1 2" key="1">
    <citation type="journal article" date="2019" name="Nat. Microbiol.">
        <title>Mediterranean grassland soil C-N compound turnover is dependent on rainfall and depth, and is mediated by genomically divergent microorganisms.</title>
        <authorList>
            <person name="Diamond S."/>
            <person name="Andeer P.F."/>
            <person name="Li Z."/>
            <person name="Crits-Christoph A."/>
            <person name="Burstein D."/>
            <person name="Anantharaman K."/>
            <person name="Lane K.R."/>
            <person name="Thomas B.C."/>
            <person name="Pan C."/>
            <person name="Northen T.R."/>
            <person name="Banfield J.F."/>
        </authorList>
    </citation>
    <scope>NUCLEOTIDE SEQUENCE [LARGE SCALE GENOMIC DNA]</scope>
    <source>
        <strain evidence="1">WS_9</strain>
    </source>
</reference>